<evidence type="ECO:0000313" key="13">
    <source>
        <dbReference type="Proteomes" id="UP000285794"/>
    </source>
</evidence>
<feature type="repeat" description="TPR" evidence="9">
    <location>
        <begin position="203"/>
        <end position="236"/>
    </location>
</feature>
<dbReference type="GO" id="GO:0000156">
    <property type="term" value="F:phosphorelay response regulator activity"/>
    <property type="evidence" value="ECO:0007669"/>
    <property type="project" value="TreeGrafter"/>
</dbReference>
<dbReference type="SMART" id="SM00388">
    <property type="entry name" value="HisKA"/>
    <property type="match status" value="1"/>
</dbReference>
<dbReference type="InterPro" id="IPR004358">
    <property type="entry name" value="Sig_transdc_His_kin-like_C"/>
</dbReference>
<organism evidence="12 13">
    <name type="scientific">Ancylomarina euxinus</name>
    <dbReference type="NCBI Taxonomy" id="2283627"/>
    <lineage>
        <taxon>Bacteria</taxon>
        <taxon>Pseudomonadati</taxon>
        <taxon>Bacteroidota</taxon>
        <taxon>Bacteroidia</taxon>
        <taxon>Marinilabiliales</taxon>
        <taxon>Marinifilaceae</taxon>
        <taxon>Ancylomarina</taxon>
    </lineage>
</organism>
<accession>A0A425Y8N9</accession>
<dbReference type="GO" id="GO:0007234">
    <property type="term" value="P:osmosensory signaling via phosphorelay pathway"/>
    <property type="evidence" value="ECO:0007669"/>
    <property type="project" value="TreeGrafter"/>
</dbReference>
<dbReference type="EC" id="2.7.13.3" evidence="2"/>
<dbReference type="InterPro" id="IPR050351">
    <property type="entry name" value="BphY/WalK/GraS-like"/>
</dbReference>
<proteinExistence type="predicted"/>
<dbReference type="PROSITE" id="PS50109">
    <property type="entry name" value="HIS_KIN"/>
    <property type="match status" value="1"/>
</dbReference>
<dbReference type="PANTHER" id="PTHR42878">
    <property type="entry name" value="TWO-COMPONENT HISTIDINE KINASE"/>
    <property type="match status" value="1"/>
</dbReference>
<evidence type="ECO:0000256" key="9">
    <source>
        <dbReference type="PROSITE-ProRule" id="PRU00339"/>
    </source>
</evidence>
<dbReference type="Gene3D" id="3.30.565.10">
    <property type="entry name" value="Histidine kinase-like ATPase, C-terminal domain"/>
    <property type="match status" value="1"/>
</dbReference>
<dbReference type="Pfam" id="PF02518">
    <property type="entry name" value="HATPase_c"/>
    <property type="match status" value="1"/>
</dbReference>
<dbReference type="InterPro" id="IPR036890">
    <property type="entry name" value="HATPase_C_sf"/>
</dbReference>
<dbReference type="InterPro" id="IPR036097">
    <property type="entry name" value="HisK_dim/P_sf"/>
</dbReference>
<dbReference type="AlphaFoldDB" id="A0A425Y8N9"/>
<dbReference type="PANTHER" id="PTHR42878:SF7">
    <property type="entry name" value="SENSOR HISTIDINE KINASE GLRK"/>
    <property type="match status" value="1"/>
</dbReference>
<evidence type="ECO:0000256" key="10">
    <source>
        <dbReference type="SAM" id="Phobius"/>
    </source>
</evidence>
<dbReference type="PRINTS" id="PR00344">
    <property type="entry name" value="BCTRLSENSOR"/>
</dbReference>
<dbReference type="Gene3D" id="1.10.287.130">
    <property type="match status" value="1"/>
</dbReference>
<name>A0A425Y8N9_9BACT</name>
<comment type="catalytic activity">
    <reaction evidence="1">
        <text>ATP + protein L-histidine = ADP + protein N-phospho-L-histidine.</text>
        <dbReference type="EC" id="2.7.13.3"/>
    </reaction>
</comment>
<evidence type="ECO:0000259" key="11">
    <source>
        <dbReference type="PROSITE" id="PS50109"/>
    </source>
</evidence>
<dbReference type="Proteomes" id="UP000285794">
    <property type="component" value="Unassembled WGS sequence"/>
</dbReference>
<keyword evidence="10" id="KW-0472">Membrane</keyword>
<dbReference type="OrthoDB" id="1269247at2"/>
<evidence type="ECO:0000256" key="3">
    <source>
        <dbReference type="ARBA" id="ARBA00022553"/>
    </source>
</evidence>
<dbReference type="InterPro" id="IPR019734">
    <property type="entry name" value="TPR_rpt"/>
</dbReference>
<keyword evidence="13" id="KW-1185">Reference proteome</keyword>
<dbReference type="PROSITE" id="PS50005">
    <property type="entry name" value="TPR"/>
    <property type="match status" value="1"/>
</dbReference>
<keyword evidence="4" id="KW-0808">Transferase</keyword>
<evidence type="ECO:0000256" key="4">
    <source>
        <dbReference type="ARBA" id="ARBA00022679"/>
    </source>
</evidence>
<dbReference type="SMART" id="SM00387">
    <property type="entry name" value="HATPase_c"/>
    <property type="match status" value="1"/>
</dbReference>
<keyword evidence="10" id="KW-1133">Transmembrane helix</keyword>
<dbReference type="SMART" id="SM00028">
    <property type="entry name" value="TPR"/>
    <property type="match status" value="6"/>
</dbReference>
<comment type="caution">
    <text evidence="12">The sequence shown here is derived from an EMBL/GenBank/DDBJ whole genome shotgun (WGS) entry which is preliminary data.</text>
</comment>
<dbReference type="GO" id="GO:0005524">
    <property type="term" value="F:ATP binding"/>
    <property type="evidence" value="ECO:0007669"/>
    <property type="project" value="UniProtKB-KW"/>
</dbReference>
<dbReference type="CDD" id="cd00075">
    <property type="entry name" value="HATPase"/>
    <property type="match status" value="1"/>
</dbReference>
<keyword evidence="7" id="KW-0067">ATP-binding</keyword>
<evidence type="ECO:0000256" key="2">
    <source>
        <dbReference type="ARBA" id="ARBA00012438"/>
    </source>
</evidence>
<keyword evidence="8" id="KW-0902">Two-component regulatory system</keyword>
<keyword evidence="6" id="KW-0418">Kinase</keyword>
<dbReference type="GO" id="GO:0000155">
    <property type="term" value="F:phosphorelay sensor kinase activity"/>
    <property type="evidence" value="ECO:0007669"/>
    <property type="project" value="InterPro"/>
</dbReference>
<evidence type="ECO:0000256" key="7">
    <source>
        <dbReference type="ARBA" id="ARBA00022840"/>
    </source>
</evidence>
<keyword evidence="3" id="KW-0597">Phosphoprotein</keyword>
<dbReference type="SUPFAM" id="SSF47384">
    <property type="entry name" value="Homodimeric domain of signal transducing histidine kinase"/>
    <property type="match status" value="1"/>
</dbReference>
<dbReference type="RefSeq" id="WP_125029109.1">
    <property type="nucleotide sequence ID" value="NZ_JAPXVP010000001.1"/>
</dbReference>
<dbReference type="InterPro" id="IPR005467">
    <property type="entry name" value="His_kinase_dom"/>
</dbReference>
<reference evidence="12 13" key="1">
    <citation type="submission" date="2018-07" db="EMBL/GenBank/DDBJ databases">
        <title>Draft genome sequence of Ancylomarina sp. M1P.</title>
        <authorList>
            <person name="Yadav S."/>
            <person name="Villanueva L."/>
            <person name="Damste J.S.S."/>
        </authorList>
    </citation>
    <scope>NUCLEOTIDE SEQUENCE [LARGE SCALE GENOMIC DNA]</scope>
    <source>
        <strain evidence="12 13">M1P</strain>
    </source>
</reference>
<keyword evidence="5" id="KW-0547">Nucleotide-binding</keyword>
<evidence type="ECO:0000256" key="5">
    <source>
        <dbReference type="ARBA" id="ARBA00022741"/>
    </source>
</evidence>
<protein>
    <recommendedName>
        <fullName evidence="2">histidine kinase</fullName>
        <ecNumber evidence="2">2.7.13.3</ecNumber>
    </recommendedName>
</protein>
<sequence>MKKITYIFIILCFIVKISIANSGTQTKIDSLKNLTANTSGRDKLENFLEYSRAHWEFDTPRAIQLTNEALALAKNLDYNEQVAKAMYYLGRAYHINNQHDQSLKFLLDAKRFSEQYKFLEINAEITLQLGIVYHQLGNYKKSFIFCEEANSTFNLLQNKKGLARCTSLKGLYYKSRNMDTFALDFLNRGLESAKELNDDELVCDALNNLGTFYTEKGNILEAIKVYKEAVSYHRDNSLNYNVGLFELNLGVLYLKHNENDKALTHLKEGHAIAKKLKSHRLYSSYYDYLSQYYTNKKSYSEALSTYQKAQAYKDSIIRDQQTNNITDLEVQQATRNKDIENQRLTELNQSKDIKIFRQYTIGLSLLLALIVGFFVLFIRIRNNRKQREILQLEKSMADQHADEMFEKKEALQRSEDALKTANETKDKMFSLIAHDLRGSVGNISNGLRMLLTEEDLVLSEEETKEFLGSLFHSADNSYELLENLLAWARNQSHSITPSLEMVDLESIILSNLELLSELGKIKSIKIFTSTDNKIDVFCDRNMVHTVLRNFISNAIKFTNKSGIIEIRTEVKEHFVSVSVIDNGVGMRKDQIQNIHKGFTTDGTANEKGTGIGLALCRDFLAKNNGWFNVQSEVDKGSTFTFTVPRRPLSKRRFSELVKKEDSFSLLNI</sequence>
<evidence type="ECO:0000256" key="1">
    <source>
        <dbReference type="ARBA" id="ARBA00000085"/>
    </source>
</evidence>
<dbReference type="InterPro" id="IPR011990">
    <property type="entry name" value="TPR-like_helical_dom_sf"/>
</dbReference>
<evidence type="ECO:0000256" key="8">
    <source>
        <dbReference type="ARBA" id="ARBA00023012"/>
    </source>
</evidence>
<dbReference type="InterPro" id="IPR003594">
    <property type="entry name" value="HATPase_dom"/>
</dbReference>
<dbReference type="Pfam" id="PF13424">
    <property type="entry name" value="TPR_12"/>
    <property type="match status" value="1"/>
</dbReference>
<gene>
    <name evidence="12" type="ORF">DWB61_01415</name>
</gene>
<dbReference type="EMBL" id="QQWG01000001">
    <property type="protein sequence ID" value="RRG24702.1"/>
    <property type="molecule type" value="Genomic_DNA"/>
</dbReference>
<dbReference type="Gene3D" id="1.25.40.10">
    <property type="entry name" value="Tetratricopeptide repeat domain"/>
    <property type="match status" value="2"/>
</dbReference>
<evidence type="ECO:0000256" key="6">
    <source>
        <dbReference type="ARBA" id="ARBA00022777"/>
    </source>
</evidence>
<feature type="transmembrane region" description="Helical" evidence="10">
    <location>
        <begin position="359"/>
        <end position="378"/>
    </location>
</feature>
<dbReference type="SUPFAM" id="SSF55874">
    <property type="entry name" value="ATPase domain of HSP90 chaperone/DNA topoisomerase II/histidine kinase"/>
    <property type="match status" value="1"/>
</dbReference>
<dbReference type="SUPFAM" id="SSF48452">
    <property type="entry name" value="TPR-like"/>
    <property type="match status" value="1"/>
</dbReference>
<dbReference type="GO" id="GO:0030295">
    <property type="term" value="F:protein kinase activator activity"/>
    <property type="evidence" value="ECO:0007669"/>
    <property type="project" value="TreeGrafter"/>
</dbReference>
<keyword evidence="10" id="KW-0812">Transmembrane</keyword>
<evidence type="ECO:0000313" key="12">
    <source>
        <dbReference type="EMBL" id="RRG24702.1"/>
    </source>
</evidence>
<feature type="domain" description="Histidine kinase" evidence="11">
    <location>
        <begin position="431"/>
        <end position="647"/>
    </location>
</feature>
<keyword evidence="9" id="KW-0802">TPR repeat</keyword>
<dbReference type="InterPro" id="IPR003661">
    <property type="entry name" value="HisK_dim/P_dom"/>
</dbReference>